<accession>A0A368FWT6</accession>
<protein>
    <submittedName>
        <fullName evidence="1">Uncharacterized protein</fullName>
    </submittedName>
</protein>
<keyword evidence="2" id="KW-1185">Reference proteome</keyword>
<dbReference type="EMBL" id="JOJR01000536">
    <property type="protein sequence ID" value="RCN36666.1"/>
    <property type="molecule type" value="Genomic_DNA"/>
</dbReference>
<dbReference type="Proteomes" id="UP000252519">
    <property type="component" value="Unassembled WGS sequence"/>
</dbReference>
<feature type="non-terminal residue" evidence="1">
    <location>
        <position position="1"/>
    </location>
</feature>
<gene>
    <name evidence="1" type="ORF">ANCCAN_17448</name>
</gene>
<sequence>LQVKNIFQFCFDNEDYYENKELFDGLEQSDREEFLELKNQWLAKKAELGFTDE</sequence>
<reference evidence="1 2" key="1">
    <citation type="submission" date="2014-10" db="EMBL/GenBank/DDBJ databases">
        <title>Draft genome of the hookworm Ancylostoma caninum.</title>
        <authorList>
            <person name="Mitreva M."/>
        </authorList>
    </citation>
    <scope>NUCLEOTIDE SEQUENCE [LARGE SCALE GENOMIC DNA]</scope>
    <source>
        <strain evidence="1 2">Baltimore</strain>
    </source>
</reference>
<evidence type="ECO:0000313" key="2">
    <source>
        <dbReference type="Proteomes" id="UP000252519"/>
    </source>
</evidence>
<name>A0A368FWT6_ANCCA</name>
<dbReference type="AlphaFoldDB" id="A0A368FWT6"/>
<evidence type="ECO:0000313" key="1">
    <source>
        <dbReference type="EMBL" id="RCN36666.1"/>
    </source>
</evidence>
<comment type="caution">
    <text evidence="1">The sequence shown here is derived from an EMBL/GenBank/DDBJ whole genome shotgun (WGS) entry which is preliminary data.</text>
</comment>
<dbReference type="OrthoDB" id="10488000at2759"/>
<proteinExistence type="predicted"/>
<organism evidence="1 2">
    <name type="scientific">Ancylostoma caninum</name>
    <name type="common">Dog hookworm</name>
    <dbReference type="NCBI Taxonomy" id="29170"/>
    <lineage>
        <taxon>Eukaryota</taxon>
        <taxon>Metazoa</taxon>
        <taxon>Ecdysozoa</taxon>
        <taxon>Nematoda</taxon>
        <taxon>Chromadorea</taxon>
        <taxon>Rhabditida</taxon>
        <taxon>Rhabditina</taxon>
        <taxon>Rhabditomorpha</taxon>
        <taxon>Strongyloidea</taxon>
        <taxon>Ancylostomatidae</taxon>
        <taxon>Ancylostomatinae</taxon>
        <taxon>Ancylostoma</taxon>
    </lineage>
</organism>